<dbReference type="SUPFAM" id="SSF46689">
    <property type="entry name" value="Homeodomain-like"/>
    <property type="match status" value="1"/>
</dbReference>
<dbReference type="GeneID" id="34685938"/>
<feature type="region of interest" description="Disordered" evidence="5">
    <location>
        <begin position="585"/>
        <end position="618"/>
    </location>
</feature>
<feature type="domain" description="PHD-type" evidence="6">
    <location>
        <begin position="299"/>
        <end position="351"/>
    </location>
</feature>
<dbReference type="GO" id="GO:0070211">
    <property type="term" value="C:Snt2C complex"/>
    <property type="evidence" value="ECO:0007669"/>
    <property type="project" value="EnsemblFungi"/>
</dbReference>
<dbReference type="PANTHER" id="PTHR47672:SF1">
    <property type="entry name" value="E3 UBIQUITIN-PROTEIN LIGASE SNT2"/>
    <property type="match status" value="1"/>
</dbReference>
<dbReference type="InterPro" id="IPR013083">
    <property type="entry name" value="Znf_RING/FYVE/PHD"/>
</dbReference>
<keyword evidence="10" id="KW-1185">Reference proteome</keyword>
<dbReference type="OrthoDB" id="336088at2759"/>
<gene>
    <name evidence="9" type="ORF">LALA0_S05e06326g</name>
</gene>
<reference evidence="9 10" key="1">
    <citation type="submission" date="2014-12" db="EMBL/GenBank/DDBJ databases">
        <authorList>
            <person name="Neuveglise Cecile"/>
        </authorList>
    </citation>
    <scope>NUCLEOTIDE SEQUENCE [LARGE SCALE GENOMIC DNA]</scope>
    <source>
        <strain evidence="9 10">CBS 12615</strain>
    </source>
</reference>
<dbReference type="GO" id="GO:0008270">
    <property type="term" value="F:zinc ion binding"/>
    <property type="evidence" value="ECO:0007669"/>
    <property type="project" value="UniProtKB-KW"/>
</dbReference>
<proteinExistence type="predicted"/>
<feature type="region of interest" description="Disordered" evidence="5">
    <location>
        <begin position="1425"/>
        <end position="1453"/>
    </location>
</feature>
<keyword evidence="3" id="KW-0862">Zinc</keyword>
<dbReference type="HOGENOM" id="CLU_001514_2_0_1"/>
<dbReference type="GO" id="GO:0036205">
    <property type="term" value="P:histone catabolic process"/>
    <property type="evidence" value="ECO:0007669"/>
    <property type="project" value="EnsemblFungi"/>
</dbReference>
<dbReference type="SUPFAM" id="SSF57903">
    <property type="entry name" value="FYVE/PHD zinc finger"/>
    <property type="match status" value="3"/>
</dbReference>
<dbReference type="GO" id="GO:0003682">
    <property type="term" value="F:chromatin binding"/>
    <property type="evidence" value="ECO:0007669"/>
    <property type="project" value="InterPro"/>
</dbReference>
<organism evidence="9 10">
    <name type="scientific">Lachancea lanzarotensis</name>
    <dbReference type="NCBI Taxonomy" id="1245769"/>
    <lineage>
        <taxon>Eukaryota</taxon>
        <taxon>Fungi</taxon>
        <taxon>Dikarya</taxon>
        <taxon>Ascomycota</taxon>
        <taxon>Saccharomycotina</taxon>
        <taxon>Saccharomycetes</taxon>
        <taxon>Saccharomycetales</taxon>
        <taxon>Saccharomycetaceae</taxon>
        <taxon>Lachancea</taxon>
    </lineage>
</organism>
<dbReference type="EMBL" id="LN736364">
    <property type="protein sequence ID" value="CEP62468.1"/>
    <property type="molecule type" value="Genomic_DNA"/>
</dbReference>
<dbReference type="GO" id="GO:0048189">
    <property type="term" value="C:Lid2 complex"/>
    <property type="evidence" value="ECO:0007669"/>
    <property type="project" value="TreeGrafter"/>
</dbReference>
<dbReference type="CDD" id="cd15497">
    <property type="entry name" value="PHD1_Snt2p_like"/>
    <property type="match status" value="1"/>
</dbReference>
<dbReference type="GO" id="GO:0034599">
    <property type="term" value="P:cellular response to oxidative stress"/>
    <property type="evidence" value="ECO:0007669"/>
    <property type="project" value="EnsemblFungi"/>
</dbReference>
<evidence type="ECO:0000256" key="3">
    <source>
        <dbReference type="ARBA" id="ARBA00022833"/>
    </source>
</evidence>
<evidence type="ECO:0000259" key="7">
    <source>
        <dbReference type="PROSITE" id="PS51038"/>
    </source>
</evidence>
<dbReference type="Gene3D" id="3.30.40.10">
    <property type="entry name" value="Zinc/RING finger domain, C3HC4 (zinc finger)"/>
    <property type="match status" value="1"/>
</dbReference>
<dbReference type="InterPro" id="IPR043151">
    <property type="entry name" value="BAH_sf"/>
</dbReference>
<dbReference type="InterPro" id="IPR009057">
    <property type="entry name" value="Homeodomain-like_sf"/>
</dbReference>
<dbReference type="InterPro" id="IPR001965">
    <property type="entry name" value="Znf_PHD"/>
</dbReference>
<evidence type="ECO:0000256" key="4">
    <source>
        <dbReference type="PROSITE-ProRule" id="PRU00146"/>
    </source>
</evidence>
<dbReference type="SMART" id="SM00439">
    <property type="entry name" value="BAH"/>
    <property type="match status" value="1"/>
</dbReference>
<dbReference type="InterPro" id="IPR034732">
    <property type="entry name" value="EPHD"/>
</dbReference>
<feature type="domain" description="PHD-type" evidence="8">
    <location>
        <begin position="1142"/>
        <end position="1264"/>
    </location>
</feature>
<evidence type="ECO:0000256" key="5">
    <source>
        <dbReference type="SAM" id="MobiDB-lite"/>
    </source>
</evidence>
<dbReference type="PROSITE" id="PS51038">
    <property type="entry name" value="BAH"/>
    <property type="match status" value="1"/>
</dbReference>
<dbReference type="Proteomes" id="UP000054304">
    <property type="component" value="Unassembled WGS sequence"/>
</dbReference>
<dbReference type="Pfam" id="PF13832">
    <property type="entry name" value="zf-HC5HC2H_2"/>
    <property type="match status" value="1"/>
</dbReference>
<evidence type="ECO:0000256" key="1">
    <source>
        <dbReference type="ARBA" id="ARBA00022723"/>
    </source>
</evidence>
<dbReference type="Gene3D" id="2.30.30.1150">
    <property type="match status" value="1"/>
</dbReference>
<dbReference type="PROSITE" id="PS51805">
    <property type="entry name" value="EPHD"/>
    <property type="match status" value="1"/>
</dbReference>
<dbReference type="InterPro" id="IPR011011">
    <property type="entry name" value="Znf_FYVE_PHD"/>
</dbReference>
<dbReference type="STRING" id="1245769.A0A0C7MRB3"/>
<evidence type="ECO:0000259" key="6">
    <source>
        <dbReference type="PROSITE" id="PS50016"/>
    </source>
</evidence>
<dbReference type="Pfam" id="PF00628">
    <property type="entry name" value="PHD"/>
    <property type="match status" value="1"/>
</dbReference>
<keyword evidence="1" id="KW-0479">Metal-binding</keyword>
<dbReference type="PROSITE" id="PS50016">
    <property type="entry name" value="ZF_PHD_2"/>
    <property type="match status" value="1"/>
</dbReference>
<evidence type="ECO:0000313" key="10">
    <source>
        <dbReference type="Proteomes" id="UP000054304"/>
    </source>
</evidence>
<sequence>MTKEPGVPNRRRAIRKVNYNEKDADEDVVRRIQLMEKNREASSTSAANKIKVPKTKYQEYLNDKTTAWNFIPSLPATFRKHSRFSNILELENAVIDVKSDILSNGGSVLFKRNDHIYMVSEPPGEPYYIGRVVQFVPKAEFSHLIEQGKKYTSVFPARYFVAKMNWYYRPRDVQEKALNVSPRLLYASLHMDTCPLHSFRGKCTVLHRPNLEESKEAALDALMKPNTFYYEQLFDRYTLQYYDVWDTKRQLLPLSPSSMYLSTVAELYPFVFVEEQYPLKQVIQKYVLGKRLPDERNWDLKCVECGDWCEKSQCVRCDECHITVHLYCLDPPLERRPAKGVIWVCSRCINKADIRSENDHWKPIDWQLEDFDQSACLARLQENLWFHYLGSKVVHNLMDVLSPELLLPFPIKKLRAGSKYQWNGCEDDSWEPKPYEDKAGERGADDESIILWKNDDNKLTEIELNNYVEECQTRFPPILDIVPQTCNFWDMILNILMMNDYKSAVALKACREKISRDTLREPTFTEAEITKFEEGVAKHGSELHYVFKDVSTQPMAMIVRYYYYWKKTPNGRRIWGNFEGRKKNKNKGLLGTKKKTEDTNKTQRVRKPSKISRENETAASKEWKHIDDSSFDSEKISTLKTYFKCMFCEVDYSPLWFRVTGGCDDDHIKTRMITGVNEKTSTSDKLPRKTHHSNSNTHLEALCIRCARLWRRYAVKWNSPMDVVKKLNGKYSSSVRAALDLLLTDSDDTSVKVLPNLLAEKCVEWELVQDSELIIKQRLHIIGDPERLAKMKRNCLSVHAQLNKVVRRLVEKDSHSDDTMIQLLEKLVSGFVVEARKKERQEKTKQERAKIEKNRPKAIIQTPVKNVVRPRDTAQIASAEAYIKNGTKKLLKETTEDPSIKHEITVPSGDKLVDVFVGKDSRKMGEIKVDDCFENLRLSDDLFLYIVKFEHPSQSPVSQSQPRTAVGNEKYGSTHAKDKVKPSDFSAFQITNASNVPIIPDGSLPKILEAYHTHNPFYHEWSQGKLPKLNYENFQKMTTNSNRLVSNHLGRRAKSPFSVSSKTESDNAAEKRDFCCVCQLKFVGDRDEEILCRNCGLNVHYFCYGVEVPERSKEIEQEIPLRDYHWLCDPCTNELNPIVVDNYQCCLCNARELDNEGGRMLTKKSVPDALKITATGEWSHVSCSLFNDEIAYNALAKLQCASNINDTLLRGDCHICSICGGNGGGLVKCTGCPLWSHVTCAQDAPGYKFMFDKVRPSLLGDKARVVEIYGELWKIRPVLVCPNHDQISFANHLPLGYRTKLGVSLLEVYCKNYKNAVIFETQPIKMTVAETAAKTLGQLISASNDGIDSESKESLVSEMKRCEQCNCQSSIYWYGNVCYSCHNKIADIERGLLSDEEESENENDHLERLSVLELREELFKDIYIDRSGPSNIPTPRGKRSRTPGSVKGLKKAKTVKVEGSELRPEITSVVVQSPLDKNTRIAESS</sequence>
<dbReference type="InterPro" id="IPR029617">
    <property type="entry name" value="Snt2"/>
</dbReference>
<dbReference type="FunFam" id="1.10.10.60:FF:000377">
    <property type="entry name" value="DNA-binding E3 ubiquitin-protein ligase"/>
    <property type="match status" value="1"/>
</dbReference>
<dbReference type="InterPro" id="IPR001025">
    <property type="entry name" value="BAH_dom"/>
</dbReference>
<dbReference type="Pfam" id="PF01426">
    <property type="entry name" value="BAH"/>
    <property type="match status" value="1"/>
</dbReference>
<dbReference type="GO" id="GO:0006357">
    <property type="term" value="P:regulation of transcription by RNA polymerase II"/>
    <property type="evidence" value="ECO:0007669"/>
    <property type="project" value="EnsemblFungi"/>
</dbReference>
<evidence type="ECO:0000256" key="2">
    <source>
        <dbReference type="ARBA" id="ARBA00022771"/>
    </source>
</evidence>
<protein>
    <submittedName>
        <fullName evidence="9">LALA0S05e06326g1_1</fullName>
    </submittedName>
</protein>
<dbReference type="RefSeq" id="XP_022628694.1">
    <property type="nucleotide sequence ID" value="XM_022772362.1"/>
</dbReference>
<feature type="region of interest" description="Disordered" evidence="5">
    <location>
        <begin position="954"/>
        <end position="976"/>
    </location>
</feature>
<dbReference type="Gene3D" id="2.30.30.490">
    <property type="match status" value="1"/>
</dbReference>
<name>A0A0C7MRB3_9SACH</name>
<keyword evidence="2 4" id="KW-0863">Zinc-finger</keyword>
<dbReference type="SMART" id="SM00249">
    <property type="entry name" value="PHD"/>
    <property type="match status" value="3"/>
</dbReference>
<dbReference type="GO" id="GO:0061630">
    <property type="term" value="F:ubiquitin protein ligase activity"/>
    <property type="evidence" value="ECO:0007669"/>
    <property type="project" value="EnsemblFungi"/>
</dbReference>
<accession>A0A0C7MRB3</accession>
<feature type="domain" description="BAH" evidence="7">
    <location>
        <begin position="108"/>
        <end position="245"/>
    </location>
</feature>
<dbReference type="PANTHER" id="PTHR47672">
    <property type="entry name" value="E3 UBIQUITIN-PROTEIN LIGASE SNT2"/>
    <property type="match status" value="1"/>
</dbReference>
<dbReference type="Gene3D" id="1.10.10.60">
    <property type="entry name" value="Homeodomain-like"/>
    <property type="match status" value="1"/>
</dbReference>
<evidence type="ECO:0000313" key="9">
    <source>
        <dbReference type="EMBL" id="CEP62468.1"/>
    </source>
</evidence>
<dbReference type="InterPro" id="IPR019787">
    <property type="entry name" value="Znf_PHD-finger"/>
</dbReference>
<evidence type="ECO:0000259" key="8">
    <source>
        <dbReference type="PROSITE" id="PS51805"/>
    </source>
</evidence>